<dbReference type="Proteomes" id="UP000634229">
    <property type="component" value="Unassembled WGS sequence"/>
</dbReference>
<dbReference type="InterPro" id="IPR016024">
    <property type="entry name" value="ARM-type_fold"/>
</dbReference>
<keyword evidence="2" id="KW-1185">Reference proteome</keyword>
<evidence type="ECO:0008006" key="3">
    <source>
        <dbReference type="Google" id="ProtNLM"/>
    </source>
</evidence>
<dbReference type="RefSeq" id="WP_201872784.1">
    <property type="nucleotide sequence ID" value="NZ_JAERRF010000004.1"/>
</dbReference>
<dbReference type="EMBL" id="JAERRF010000004">
    <property type="protein sequence ID" value="MBL1096470.1"/>
    <property type="molecule type" value="Genomic_DNA"/>
</dbReference>
<organism evidence="1 2">
    <name type="scientific">Streptomyces coffeae</name>
    <dbReference type="NCBI Taxonomy" id="621382"/>
    <lineage>
        <taxon>Bacteria</taxon>
        <taxon>Bacillati</taxon>
        <taxon>Actinomycetota</taxon>
        <taxon>Actinomycetes</taxon>
        <taxon>Kitasatosporales</taxon>
        <taxon>Streptomycetaceae</taxon>
        <taxon>Streptomyces</taxon>
    </lineage>
</organism>
<gene>
    <name evidence="1" type="ORF">JK363_07305</name>
</gene>
<name>A0ABS1N8Q7_9ACTN</name>
<sequence>MREGLDAVGWAGLSHGYGSAEDVPDLLRRCAGPDPVDADSAADDLLDLLYHQGGWICPTASAALPFLLRLAARPEVPSRRAVLDLVAMLAYEAGQVAERFLDPGWAPSWARVLPDVLALLADPAAEIRRAAAEILGVCQSPGEVVLPALLRCWETEEEPKSRLDLVLALGRAALREPAGPEAARVHDLLRGLLHGPEPQVRLAAVHALAPGEPGLPARELDLVLAAIRHPSVAEWQGTSMVDNGGARGAQAMTAALLTGPSPAFVLGLLADHPDEAQRIGALEQAGGLLVEWRSPTAALLPALAARLDDPAAEARFLAAELLACLGPSAAAHADAVAGLLEDPGLPAAHRDGTVGDAALWALARMTDPRCVPAVIELLMGARPGFTWVSAYSSARGGVHYPALPALHEVLARLPDHAEPLLPVICDRLGTATEDDLRAELGTVLASWGTAAEPAVPRLVPLLADDRRWTAAATALAGIGAADSAACELLRARVLDGGADAQLAAWAYWKTGGEPDVALSVLGPAAADGGSPLTALRRLADLGPYAARYADRLRTLTTVGDWTGVEAAHALWAATGDTEHTVPALLTAVRPLADGRYLPVILAAVRYLTRMGPAARPAARLLCEVPDDDRRLHYFAGWRAFTEDESLRAAVAALLAAAA</sequence>
<dbReference type="SMART" id="SM00567">
    <property type="entry name" value="EZ_HEAT"/>
    <property type="match status" value="3"/>
</dbReference>
<evidence type="ECO:0000313" key="2">
    <source>
        <dbReference type="Proteomes" id="UP000634229"/>
    </source>
</evidence>
<protein>
    <recommendedName>
        <fullName evidence="3">HEAT repeat domain-containing protein</fullName>
    </recommendedName>
</protein>
<dbReference type="Gene3D" id="1.25.10.10">
    <property type="entry name" value="Leucine-rich Repeat Variant"/>
    <property type="match status" value="2"/>
</dbReference>
<proteinExistence type="predicted"/>
<dbReference type="InterPro" id="IPR011989">
    <property type="entry name" value="ARM-like"/>
</dbReference>
<comment type="caution">
    <text evidence="1">The sequence shown here is derived from an EMBL/GenBank/DDBJ whole genome shotgun (WGS) entry which is preliminary data.</text>
</comment>
<evidence type="ECO:0000313" key="1">
    <source>
        <dbReference type="EMBL" id="MBL1096470.1"/>
    </source>
</evidence>
<reference evidence="1 2" key="1">
    <citation type="submission" date="2021-01" db="EMBL/GenBank/DDBJ databases">
        <title>WGS of actinomycetes isolated from Thailand.</title>
        <authorList>
            <person name="Thawai C."/>
        </authorList>
    </citation>
    <scope>NUCLEOTIDE SEQUENCE [LARGE SCALE GENOMIC DNA]</scope>
    <source>
        <strain evidence="1 2">CA1R205</strain>
    </source>
</reference>
<dbReference type="InterPro" id="IPR004155">
    <property type="entry name" value="PBS_lyase_HEAT"/>
</dbReference>
<dbReference type="SUPFAM" id="SSF48371">
    <property type="entry name" value="ARM repeat"/>
    <property type="match status" value="1"/>
</dbReference>
<accession>A0ABS1N8Q7</accession>